<evidence type="ECO:0000256" key="1">
    <source>
        <dbReference type="ARBA" id="ARBA00004141"/>
    </source>
</evidence>
<dbReference type="PANTHER" id="PTHR32322:SF2">
    <property type="entry name" value="EAMA DOMAIN-CONTAINING PROTEIN"/>
    <property type="match status" value="1"/>
</dbReference>
<evidence type="ECO:0000313" key="10">
    <source>
        <dbReference type="Proteomes" id="UP001500795"/>
    </source>
</evidence>
<dbReference type="InterPro" id="IPR050638">
    <property type="entry name" value="AA-Vitamin_Transporters"/>
</dbReference>
<comment type="similarity">
    <text evidence="2">Belongs to the EamA transporter family.</text>
</comment>
<evidence type="ECO:0000313" key="9">
    <source>
        <dbReference type="EMBL" id="GAA3544734.1"/>
    </source>
</evidence>
<dbReference type="Proteomes" id="UP001500795">
    <property type="component" value="Unassembled WGS sequence"/>
</dbReference>
<keyword evidence="4 7" id="KW-1133">Transmembrane helix</keyword>
<dbReference type="Pfam" id="PF00892">
    <property type="entry name" value="EamA"/>
    <property type="match status" value="2"/>
</dbReference>
<feature type="transmembrane region" description="Helical" evidence="7">
    <location>
        <begin position="289"/>
        <end position="305"/>
    </location>
</feature>
<dbReference type="SUPFAM" id="SSF103481">
    <property type="entry name" value="Multidrug resistance efflux transporter EmrE"/>
    <property type="match status" value="2"/>
</dbReference>
<feature type="transmembrane region" description="Helical" evidence="7">
    <location>
        <begin position="264"/>
        <end position="283"/>
    </location>
</feature>
<evidence type="ECO:0000256" key="4">
    <source>
        <dbReference type="ARBA" id="ARBA00022989"/>
    </source>
</evidence>
<feature type="transmembrane region" description="Helical" evidence="7">
    <location>
        <begin position="114"/>
        <end position="135"/>
    </location>
</feature>
<dbReference type="InterPro" id="IPR037185">
    <property type="entry name" value="EmrE-like"/>
</dbReference>
<gene>
    <name evidence="9" type="ORF">GCM10022394_25940</name>
</gene>
<dbReference type="PANTHER" id="PTHR32322">
    <property type="entry name" value="INNER MEMBRANE TRANSPORTER"/>
    <property type="match status" value="1"/>
</dbReference>
<name>A0ABP6W5T3_9GAMM</name>
<reference evidence="10" key="1">
    <citation type="journal article" date="2019" name="Int. J. Syst. Evol. Microbiol.">
        <title>The Global Catalogue of Microorganisms (GCM) 10K type strain sequencing project: providing services to taxonomists for standard genome sequencing and annotation.</title>
        <authorList>
            <consortium name="The Broad Institute Genomics Platform"/>
            <consortium name="The Broad Institute Genome Sequencing Center for Infectious Disease"/>
            <person name="Wu L."/>
            <person name="Ma J."/>
        </authorList>
    </citation>
    <scope>NUCLEOTIDE SEQUENCE [LARGE SCALE GENOMIC DNA]</scope>
    <source>
        <strain evidence="10">JCM 17110</strain>
    </source>
</reference>
<comment type="subcellular location">
    <subcellularLocation>
        <location evidence="1">Membrane</location>
        <topology evidence="1">Multi-pass membrane protein</topology>
    </subcellularLocation>
</comment>
<feature type="domain" description="EamA" evidence="8">
    <location>
        <begin position="27"/>
        <end position="157"/>
    </location>
</feature>
<dbReference type="RefSeq" id="WP_344958683.1">
    <property type="nucleotide sequence ID" value="NZ_BAABCX010000003.1"/>
</dbReference>
<keyword evidence="3 7" id="KW-0812">Transmembrane</keyword>
<feature type="transmembrane region" description="Helical" evidence="7">
    <location>
        <begin position="233"/>
        <end position="252"/>
    </location>
</feature>
<evidence type="ECO:0000256" key="6">
    <source>
        <dbReference type="SAM" id="MobiDB-lite"/>
    </source>
</evidence>
<feature type="domain" description="EamA" evidence="8">
    <location>
        <begin position="176"/>
        <end position="305"/>
    </location>
</feature>
<accession>A0ABP6W5T3</accession>
<comment type="caution">
    <text evidence="9">The sequence shown here is derived from an EMBL/GenBank/DDBJ whole genome shotgun (WGS) entry which is preliminary data.</text>
</comment>
<evidence type="ECO:0000256" key="5">
    <source>
        <dbReference type="ARBA" id="ARBA00023136"/>
    </source>
</evidence>
<feature type="transmembrane region" description="Helical" evidence="7">
    <location>
        <begin position="86"/>
        <end position="108"/>
    </location>
</feature>
<evidence type="ECO:0000256" key="3">
    <source>
        <dbReference type="ARBA" id="ARBA00022692"/>
    </source>
</evidence>
<evidence type="ECO:0000256" key="7">
    <source>
        <dbReference type="SAM" id="Phobius"/>
    </source>
</evidence>
<feature type="transmembrane region" description="Helical" evidence="7">
    <location>
        <begin position="174"/>
        <end position="194"/>
    </location>
</feature>
<evidence type="ECO:0000259" key="8">
    <source>
        <dbReference type="Pfam" id="PF00892"/>
    </source>
</evidence>
<organism evidence="9 10">
    <name type="scientific">Zobellella aerophila</name>
    <dbReference type="NCBI Taxonomy" id="870480"/>
    <lineage>
        <taxon>Bacteria</taxon>
        <taxon>Pseudomonadati</taxon>
        <taxon>Pseudomonadota</taxon>
        <taxon>Gammaproteobacteria</taxon>
        <taxon>Aeromonadales</taxon>
        <taxon>Aeromonadaceae</taxon>
        <taxon>Zobellella</taxon>
    </lineage>
</organism>
<keyword evidence="10" id="KW-1185">Reference proteome</keyword>
<feature type="transmembrane region" description="Helical" evidence="7">
    <location>
        <begin position="56"/>
        <end position="74"/>
    </location>
</feature>
<feature type="transmembrane region" description="Helical" evidence="7">
    <location>
        <begin position="201"/>
        <end position="221"/>
    </location>
</feature>
<dbReference type="EMBL" id="BAABCX010000003">
    <property type="protein sequence ID" value="GAA3544734.1"/>
    <property type="molecule type" value="Genomic_DNA"/>
</dbReference>
<proteinExistence type="inferred from homology"/>
<feature type="region of interest" description="Disordered" evidence="6">
    <location>
        <begin position="1"/>
        <end position="20"/>
    </location>
</feature>
<sequence>MPVMKTLSSPGHTGLNPAPCARSERRGTSLMVGGGLLLGTLGVFVEEAAQHPLTTVLFRCFFGALALLLWGHLNRRLPELALRGRTLLVAIAAGVLMVANWGLFFAAIPLTSVGIATVAFHVQPFWVMAMGIWLLGERISPRRALAVVAALIGLALATGLLDGAATGRADTDDYLLGLSLCLAGSLAYAAVTLIAKLAPAISSFALAWWQCAVGVLLTAWWPLWHGWPAAGPAWAWLAGLGFIHTGLAYALLYAGMARLPTSRIALLQFVYPTTAILVDWALYDNPLSPLQAAGVLLLCLALWTVRRER</sequence>
<dbReference type="InterPro" id="IPR000620">
    <property type="entry name" value="EamA_dom"/>
</dbReference>
<feature type="transmembrane region" description="Helical" evidence="7">
    <location>
        <begin position="27"/>
        <end position="44"/>
    </location>
</feature>
<protein>
    <submittedName>
        <fullName evidence="9">DMT family transporter</fullName>
    </submittedName>
</protein>
<feature type="transmembrane region" description="Helical" evidence="7">
    <location>
        <begin position="144"/>
        <end position="162"/>
    </location>
</feature>
<keyword evidence="5 7" id="KW-0472">Membrane</keyword>
<evidence type="ECO:0000256" key="2">
    <source>
        <dbReference type="ARBA" id="ARBA00007362"/>
    </source>
</evidence>
<feature type="compositionally biased region" description="Polar residues" evidence="6">
    <location>
        <begin position="1"/>
        <end position="11"/>
    </location>
</feature>